<dbReference type="AlphaFoldDB" id="A0A1I6HJB5"/>
<dbReference type="GO" id="GO:0004126">
    <property type="term" value="F:cytidine deaminase activity"/>
    <property type="evidence" value="ECO:0007669"/>
    <property type="project" value="TreeGrafter"/>
</dbReference>
<evidence type="ECO:0000256" key="2">
    <source>
        <dbReference type="ARBA" id="ARBA00022723"/>
    </source>
</evidence>
<evidence type="ECO:0000256" key="3">
    <source>
        <dbReference type="ARBA" id="ARBA00022801"/>
    </source>
</evidence>
<dbReference type="GO" id="GO:0042802">
    <property type="term" value="F:identical protein binding"/>
    <property type="evidence" value="ECO:0007669"/>
    <property type="project" value="UniProtKB-ARBA"/>
</dbReference>
<dbReference type="InterPro" id="IPR016192">
    <property type="entry name" value="APOBEC/CMP_deaminase_Zn-bd"/>
</dbReference>
<dbReference type="GO" id="GO:0008270">
    <property type="term" value="F:zinc ion binding"/>
    <property type="evidence" value="ECO:0007669"/>
    <property type="project" value="InterPro"/>
</dbReference>
<dbReference type="EMBL" id="FOYQ01000002">
    <property type="protein sequence ID" value="SFR54496.1"/>
    <property type="molecule type" value="Genomic_DNA"/>
</dbReference>
<evidence type="ECO:0000256" key="1">
    <source>
        <dbReference type="ARBA" id="ARBA00006576"/>
    </source>
</evidence>
<dbReference type="Gene3D" id="3.40.140.10">
    <property type="entry name" value="Cytidine Deaminase, domain 2"/>
    <property type="match status" value="1"/>
</dbReference>
<keyword evidence="4" id="KW-0862">Zinc</keyword>
<dbReference type="GO" id="GO:0055086">
    <property type="term" value="P:nucleobase-containing small molecule metabolic process"/>
    <property type="evidence" value="ECO:0007669"/>
    <property type="project" value="UniProtKB-ARBA"/>
</dbReference>
<proteinExistence type="inferred from homology"/>
<feature type="domain" description="CMP/dCMP-type deaminase" evidence="5">
    <location>
        <begin position="20"/>
        <end position="156"/>
    </location>
</feature>
<dbReference type="Pfam" id="PF00383">
    <property type="entry name" value="dCMP_cyt_deam_1"/>
    <property type="match status" value="1"/>
</dbReference>
<evidence type="ECO:0000259" key="5">
    <source>
        <dbReference type="PROSITE" id="PS51747"/>
    </source>
</evidence>
<dbReference type="InterPro" id="IPR002125">
    <property type="entry name" value="CMP_dCMP_dom"/>
</dbReference>
<dbReference type="SUPFAM" id="SSF53927">
    <property type="entry name" value="Cytidine deaminase-like"/>
    <property type="match status" value="1"/>
</dbReference>
<sequence>MQKQKIQFEISYLKPQDLSVADTELLASAHEALNTSYSPYSNFKVGAALRLASGTIVQGSNQENASFPAGLCAERVAVFQAGVRFPGEVIETIAIAVSGGSLPATPAAPCGNCRQAILEYELRQDRPIRYLLAAGNETVVAIPSTRDLLPLGFDSSYLKQ</sequence>
<dbReference type="NCBIfam" id="NF004064">
    <property type="entry name" value="PRK05578.1"/>
    <property type="match status" value="1"/>
</dbReference>
<evidence type="ECO:0000313" key="7">
    <source>
        <dbReference type="Proteomes" id="UP000199534"/>
    </source>
</evidence>
<name>A0A1I6HJB5_9FLAO</name>
<reference evidence="6 7" key="1">
    <citation type="submission" date="2016-10" db="EMBL/GenBank/DDBJ databases">
        <authorList>
            <person name="de Groot N.N."/>
        </authorList>
    </citation>
    <scope>NUCLEOTIDE SEQUENCE [LARGE SCALE GENOMIC DNA]</scope>
    <source>
        <strain evidence="6 7">DSM 21019</strain>
    </source>
</reference>
<dbReference type="InterPro" id="IPR016193">
    <property type="entry name" value="Cytidine_deaminase-like"/>
</dbReference>
<dbReference type="GO" id="GO:0005829">
    <property type="term" value="C:cytosol"/>
    <property type="evidence" value="ECO:0007669"/>
    <property type="project" value="TreeGrafter"/>
</dbReference>
<evidence type="ECO:0000313" key="6">
    <source>
        <dbReference type="EMBL" id="SFR54496.1"/>
    </source>
</evidence>
<dbReference type="PANTHER" id="PTHR11644:SF2">
    <property type="entry name" value="CYTIDINE DEAMINASE"/>
    <property type="match status" value="1"/>
</dbReference>
<keyword evidence="3" id="KW-0378">Hydrolase</keyword>
<dbReference type="CDD" id="cd01283">
    <property type="entry name" value="cytidine_deaminase"/>
    <property type="match status" value="1"/>
</dbReference>
<evidence type="ECO:0000256" key="4">
    <source>
        <dbReference type="ARBA" id="ARBA00022833"/>
    </source>
</evidence>
<comment type="similarity">
    <text evidence="1">Belongs to the cytidine and deoxycytidylate deaminase family.</text>
</comment>
<dbReference type="RefSeq" id="WP_092983281.1">
    <property type="nucleotide sequence ID" value="NZ_FOYQ01000002.1"/>
</dbReference>
<organism evidence="6 7">
    <name type="scientific">Robiginitalea myxolifaciens</name>
    <dbReference type="NCBI Taxonomy" id="400055"/>
    <lineage>
        <taxon>Bacteria</taxon>
        <taxon>Pseudomonadati</taxon>
        <taxon>Bacteroidota</taxon>
        <taxon>Flavobacteriia</taxon>
        <taxon>Flavobacteriales</taxon>
        <taxon>Flavobacteriaceae</taxon>
        <taxon>Robiginitalea</taxon>
    </lineage>
</organism>
<dbReference type="STRING" id="400055.SAMN04490243_2809"/>
<dbReference type="PROSITE" id="PS51747">
    <property type="entry name" value="CYT_DCMP_DEAMINASES_2"/>
    <property type="match status" value="1"/>
</dbReference>
<keyword evidence="7" id="KW-1185">Reference proteome</keyword>
<protein>
    <submittedName>
        <fullName evidence="6">Cytidine deaminase</fullName>
    </submittedName>
</protein>
<dbReference type="Proteomes" id="UP000199534">
    <property type="component" value="Unassembled WGS sequence"/>
</dbReference>
<keyword evidence="2" id="KW-0479">Metal-binding</keyword>
<accession>A0A1I6HJB5</accession>
<gene>
    <name evidence="6" type="ORF">SAMN04490243_2809</name>
</gene>
<dbReference type="GO" id="GO:0072527">
    <property type="term" value="P:pyrimidine-containing compound metabolic process"/>
    <property type="evidence" value="ECO:0007669"/>
    <property type="project" value="UniProtKB-ARBA"/>
</dbReference>
<dbReference type="PROSITE" id="PS00903">
    <property type="entry name" value="CYT_DCMP_DEAMINASES_1"/>
    <property type="match status" value="1"/>
</dbReference>
<dbReference type="PANTHER" id="PTHR11644">
    <property type="entry name" value="CYTIDINE DEAMINASE"/>
    <property type="match status" value="1"/>
</dbReference>
<dbReference type="OrthoDB" id="9795347at2"/>
<dbReference type="InterPro" id="IPR050202">
    <property type="entry name" value="Cyt/Deoxycyt_deaminase"/>
</dbReference>